<feature type="coiled-coil region" evidence="1">
    <location>
        <begin position="72"/>
        <end position="134"/>
    </location>
</feature>
<dbReference type="EMBL" id="UINC01033891">
    <property type="protein sequence ID" value="SVB23881.1"/>
    <property type="molecule type" value="Genomic_DNA"/>
</dbReference>
<organism evidence="2">
    <name type="scientific">marine metagenome</name>
    <dbReference type="NCBI Taxonomy" id="408172"/>
    <lineage>
        <taxon>unclassified sequences</taxon>
        <taxon>metagenomes</taxon>
        <taxon>ecological metagenomes</taxon>
    </lineage>
</organism>
<evidence type="ECO:0000313" key="2">
    <source>
        <dbReference type="EMBL" id="SVB23881.1"/>
    </source>
</evidence>
<sequence length="150" mass="17685">MEQEQTMTISQIAEKLKVSENTILRLWVHENKEATIGTEIDANSNGDYKSSSLKKYEIDGENSVDGEFDKIFQFLKKQIEEKDKQLSEKNAQIRTIHNYLEQVHELLESREMRVTALNQELAEAHHRIEEFSHRSFWKRFTDLFILLPST</sequence>
<gene>
    <name evidence="2" type="ORF">METZ01_LOCUS176735</name>
</gene>
<evidence type="ECO:0000256" key="1">
    <source>
        <dbReference type="SAM" id="Coils"/>
    </source>
</evidence>
<reference evidence="2" key="1">
    <citation type="submission" date="2018-05" db="EMBL/GenBank/DDBJ databases">
        <authorList>
            <person name="Lanie J.A."/>
            <person name="Ng W.-L."/>
            <person name="Kazmierczak K.M."/>
            <person name="Andrzejewski T.M."/>
            <person name="Davidsen T.M."/>
            <person name="Wayne K.J."/>
            <person name="Tettelin H."/>
            <person name="Glass J.I."/>
            <person name="Rusch D."/>
            <person name="Podicherti R."/>
            <person name="Tsui H.-C.T."/>
            <person name="Winkler M.E."/>
        </authorList>
    </citation>
    <scope>NUCLEOTIDE SEQUENCE</scope>
</reference>
<name>A0A382CDW7_9ZZZZ</name>
<keyword evidence="1" id="KW-0175">Coiled coil</keyword>
<proteinExistence type="predicted"/>
<dbReference type="AlphaFoldDB" id="A0A382CDW7"/>
<accession>A0A382CDW7</accession>
<protein>
    <submittedName>
        <fullName evidence="2">Uncharacterized protein</fullName>
    </submittedName>
</protein>